<dbReference type="PANTHER" id="PTHR31845">
    <property type="entry name" value="FINGER DOMAIN PROTEIN, PUTATIVE-RELATED"/>
    <property type="match status" value="1"/>
</dbReference>
<feature type="region of interest" description="Disordered" evidence="6">
    <location>
        <begin position="146"/>
        <end position="173"/>
    </location>
</feature>
<dbReference type="PANTHER" id="PTHR31845:SF32">
    <property type="entry name" value="MISCELLANEOUS ZN(II)2CYS6 TRANSCRIPTION FACTOR (EUROFUNG)-RELATED"/>
    <property type="match status" value="1"/>
</dbReference>
<dbReference type="AlphaFoldDB" id="A0A151GII6"/>
<dbReference type="InParanoid" id="A0A151GII6"/>
<proteinExistence type="predicted"/>
<gene>
    <name evidence="7" type="ORF">DCS_03939</name>
</gene>
<feature type="region of interest" description="Disordered" evidence="6">
    <location>
        <begin position="51"/>
        <end position="72"/>
    </location>
</feature>
<dbReference type="EMBL" id="LAYC01000002">
    <property type="protein sequence ID" value="KYK56933.1"/>
    <property type="molecule type" value="Genomic_DNA"/>
</dbReference>
<dbReference type="Proteomes" id="UP000076580">
    <property type="component" value="Chromosome 02"/>
</dbReference>
<dbReference type="Gene3D" id="4.10.240.10">
    <property type="entry name" value="Zn(2)-C6 fungal-type DNA-binding domain"/>
    <property type="match status" value="1"/>
</dbReference>
<keyword evidence="3" id="KW-0238">DNA-binding</keyword>
<comment type="subcellular location">
    <subcellularLocation>
        <location evidence="1">Nucleus</location>
    </subcellularLocation>
</comment>
<evidence type="ECO:0008006" key="9">
    <source>
        <dbReference type="Google" id="ProtNLM"/>
    </source>
</evidence>
<protein>
    <recommendedName>
        <fullName evidence="9">Zn(2)-C6 fungal-type domain-containing protein</fullName>
    </recommendedName>
</protein>
<dbReference type="GO" id="GO:0005634">
    <property type="term" value="C:nucleus"/>
    <property type="evidence" value="ECO:0007669"/>
    <property type="project" value="UniProtKB-SubCell"/>
</dbReference>
<keyword evidence="2" id="KW-0805">Transcription regulation</keyword>
<keyword evidence="4" id="KW-0804">Transcription</keyword>
<evidence type="ECO:0000256" key="3">
    <source>
        <dbReference type="ARBA" id="ARBA00023125"/>
    </source>
</evidence>
<dbReference type="InterPro" id="IPR036864">
    <property type="entry name" value="Zn2-C6_fun-type_DNA-bd_sf"/>
</dbReference>
<accession>A0A151GII6</accession>
<evidence type="ECO:0000313" key="7">
    <source>
        <dbReference type="EMBL" id="KYK56933.1"/>
    </source>
</evidence>
<name>A0A151GII6_DRECN</name>
<reference evidence="7 8" key="1">
    <citation type="journal article" date="2016" name="Sci. Rep.">
        <title>Insights into Adaptations to a Near-Obligate Nematode Endoparasitic Lifestyle from the Finished Genome of Drechmeria coniospora.</title>
        <authorList>
            <person name="Zhang L."/>
            <person name="Zhou Z."/>
            <person name="Guo Q."/>
            <person name="Fokkens L."/>
            <person name="Miskei M."/>
            <person name="Pocsi I."/>
            <person name="Zhang W."/>
            <person name="Chen M."/>
            <person name="Wang L."/>
            <person name="Sun Y."/>
            <person name="Donzelli B.G."/>
            <person name="Gibson D.M."/>
            <person name="Nelson D.R."/>
            <person name="Luo J.G."/>
            <person name="Rep M."/>
            <person name="Liu H."/>
            <person name="Yang S."/>
            <person name="Wang J."/>
            <person name="Krasnoff S.B."/>
            <person name="Xu Y."/>
            <person name="Molnar I."/>
            <person name="Lin M."/>
        </authorList>
    </citation>
    <scope>NUCLEOTIDE SEQUENCE [LARGE SCALE GENOMIC DNA]</scope>
    <source>
        <strain evidence="7 8">ARSEF 6962</strain>
    </source>
</reference>
<evidence type="ECO:0000256" key="6">
    <source>
        <dbReference type="SAM" id="MobiDB-lite"/>
    </source>
</evidence>
<keyword evidence="8" id="KW-1185">Reference proteome</keyword>
<dbReference type="RefSeq" id="XP_040656285.1">
    <property type="nucleotide sequence ID" value="XM_040801252.1"/>
</dbReference>
<feature type="compositionally biased region" description="Low complexity" evidence="6">
    <location>
        <begin position="154"/>
        <end position="173"/>
    </location>
</feature>
<evidence type="ECO:0000256" key="2">
    <source>
        <dbReference type="ARBA" id="ARBA00023015"/>
    </source>
</evidence>
<comment type="caution">
    <text evidence="7">The sequence shown here is derived from an EMBL/GenBank/DDBJ whole genome shotgun (WGS) entry which is preliminary data.</text>
</comment>
<evidence type="ECO:0000256" key="1">
    <source>
        <dbReference type="ARBA" id="ARBA00004123"/>
    </source>
</evidence>
<feature type="compositionally biased region" description="Polar residues" evidence="6">
    <location>
        <begin position="51"/>
        <end position="64"/>
    </location>
</feature>
<dbReference type="STRING" id="98403.A0A151GII6"/>
<dbReference type="GeneID" id="63716582"/>
<dbReference type="GO" id="GO:0000981">
    <property type="term" value="F:DNA-binding transcription factor activity, RNA polymerase II-specific"/>
    <property type="evidence" value="ECO:0007669"/>
    <property type="project" value="InterPro"/>
</dbReference>
<dbReference type="GO" id="GO:0008270">
    <property type="term" value="F:zinc ion binding"/>
    <property type="evidence" value="ECO:0007669"/>
    <property type="project" value="InterPro"/>
</dbReference>
<keyword evidence="5" id="KW-0539">Nucleus</keyword>
<evidence type="ECO:0000313" key="8">
    <source>
        <dbReference type="Proteomes" id="UP000076580"/>
    </source>
</evidence>
<dbReference type="GO" id="GO:0000976">
    <property type="term" value="F:transcription cis-regulatory region binding"/>
    <property type="evidence" value="ECO:0007669"/>
    <property type="project" value="TreeGrafter"/>
</dbReference>
<evidence type="ECO:0000256" key="4">
    <source>
        <dbReference type="ARBA" id="ARBA00023163"/>
    </source>
</evidence>
<evidence type="ECO:0000256" key="5">
    <source>
        <dbReference type="ARBA" id="ARBA00023242"/>
    </source>
</evidence>
<organism evidence="7 8">
    <name type="scientific">Drechmeria coniospora</name>
    <name type="common">Nematophagous fungus</name>
    <name type="synonym">Meria coniospora</name>
    <dbReference type="NCBI Taxonomy" id="98403"/>
    <lineage>
        <taxon>Eukaryota</taxon>
        <taxon>Fungi</taxon>
        <taxon>Dikarya</taxon>
        <taxon>Ascomycota</taxon>
        <taxon>Pezizomycotina</taxon>
        <taxon>Sordariomycetes</taxon>
        <taxon>Hypocreomycetidae</taxon>
        <taxon>Hypocreales</taxon>
        <taxon>Ophiocordycipitaceae</taxon>
        <taxon>Drechmeria</taxon>
    </lineage>
</organism>
<dbReference type="InterPro" id="IPR051089">
    <property type="entry name" value="prtT"/>
</dbReference>
<sequence length="695" mass="77097">MEKPNGSGFGFGRNPDQCQNPMFPSLFQLRSSRYDVWPDRRGNESRIETTMQPQTAGVATTGKSKTGRPAGYGQSCTNCSKAKCRCMLRADGEADGGCERCYRLDKSCERIVANRKRTQKRSASSRTAQLEEKLQDLVSILRASQHPGQQGVDAASLAQSSSSSSPSQSLLHQLPPSRLDSLVEAATANTASTKTRQKAPPPPPLFCMDQPACADNTAVPSAVNAYTRAEPTLEEAEVYLAKFRDWLKNFPFMHLPADLTASALRQSRPILWLSIMNMTSMSLPQQHLLRSKFRQEIAERMIFNHERSMDLLLGLIAYLVWATMNTGPSTKPFLILYAQLAAAVLFDMGLTRSPNEEQQSGLYLKVWNLRPTPAPKTRTLEECRAVLAFWFCTSTCTSFIGKMETLNWTSHMDECLALLEHEREQPLDEVLVAIIKSQLVGEEAQKLLRLQGATDAGQGPSFIYKTGLINRLDRLKQSLPAALHFHYLVRSQLYAIEASVHSIGLFTDQPIPEAARTSSMYACTKAASSWYSAFFSVPLIDVPGLPFAVYVSMSHMQAILYRLTTSTDANWDKEILRSGADLLVLLDKTIDVFGNIAQVYQLRTDDSDGTLFTKGARILRNVRSFWEPELSQHLRGANLPTPNSQTGLAMSSNLAVLEPKLVAANDSSVQADAAAVAYELNDLTWMTDIFGPWEL</sequence>